<organism evidence="1 2">
    <name type="scientific">Hymenobacter metallicola</name>
    <dbReference type="NCBI Taxonomy" id="2563114"/>
    <lineage>
        <taxon>Bacteria</taxon>
        <taxon>Pseudomonadati</taxon>
        <taxon>Bacteroidota</taxon>
        <taxon>Cytophagia</taxon>
        <taxon>Cytophagales</taxon>
        <taxon>Hymenobacteraceae</taxon>
        <taxon>Hymenobacter</taxon>
    </lineage>
</organism>
<name>A0A4Z0QFY1_9BACT</name>
<dbReference type="Proteomes" id="UP000298471">
    <property type="component" value="Unassembled WGS sequence"/>
</dbReference>
<dbReference type="AlphaFoldDB" id="A0A4Z0QFY1"/>
<dbReference type="InterPro" id="IPR036513">
    <property type="entry name" value="STAS_dom_sf"/>
</dbReference>
<dbReference type="OrthoDB" id="894187at2"/>
<dbReference type="EMBL" id="SRMB01000001">
    <property type="protein sequence ID" value="TGE28133.1"/>
    <property type="molecule type" value="Genomic_DNA"/>
</dbReference>
<dbReference type="RefSeq" id="WP_135391505.1">
    <property type="nucleotide sequence ID" value="NZ_SRMB01000001.1"/>
</dbReference>
<proteinExistence type="predicted"/>
<comment type="caution">
    <text evidence="1">The sequence shown here is derived from an EMBL/GenBank/DDBJ whole genome shotgun (WGS) entry which is preliminary data.</text>
</comment>
<evidence type="ECO:0000313" key="2">
    <source>
        <dbReference type="Proteomes" id="UP000298471"/>
    </source>
</evidence>
<dbReference type="Gene3D" id="3.30.750.24">
    <property type="entry name" value="STAS domain"/>
    <property type="match status" value="1"/>
</dbReference>
<dbReference type="SUPFAM" id="SSF52091">
    <property type="entry name" value="SpoIIaa-like"/>
    <property type="match status" value="1"/>
</dbReference>
<evidence type="ECO:0000313" key="1">
    <source>
        <dbReference type="EMBL" id="TGE28133.1"/>
    </source>
</evidence>
<accession>A0A4Z0QFY1</accession>
<reference evidence="1 2" key="1">
    <citation type="submission" date="2019-04" db="EMBL/GenBank/DDBJ databases">
        <authorList>
            <person name="Feng G."/>
            <person name="Zhang J."/>
            <person name="Zhu H."/>
        </authorList>
    </citation>
    <scope>NUCLEOTIDE SEQUENCE [LARGE SCALE GENOMIC DNA]</scope>
    <source>
        <strain evidence="1 2">9PBR-1</strain>
    </source>
</reference>
<gene>
    <name evidence="1" type="ORF">E5K02_01315</name>
</gene>
<protein>
    <recommendedName>
        <fullName evidence="3">STAS domain-containing protein</fullName>
    </recommendedName>
</protein>
<evidence type="ECO:0008006" key="3">
    <source>
        <dbReference type="Google" id="ProtNLM"/>
    </source>
</evidence>
<sequence>MRFPPVTSKFSPLPILPVMSINLDTTAATELVRTLQRTRQRYPRLLIDCGNLKCLRTLGVSHVISELLILHRAGAHVWLRNVTPVLHHCLALLKLTALFRTLPAAA</sequence>
<keyword evidence="2" id="KW-1185">Reference proteome</keyword>